<protein>
    <submittedName>
        <fullName evidence="9">Peptide/nickel transport system permease protein/oligopeptide transport system permease protein</fullName>
    </submittedName>
</protein>
<keyword evidence="2 7" id="KW-0813">Transport</keyword>
<dbReference type="PANTHER" id="PTHR43163">
    <property type="entry name" value="DIPEPTIDE TRANSPORT SYSTEM PERMEASE PROTEIN DPPB-RELATED"/>
    <property type="match status" value="1"/>
</dbReference>
<dbReference type="InterPro" id="IPR045621">
    <property type="entry name" value="BPD_transp_1_N"/>
</dbReference>
<dbReference type="GO" id="GO:0005886">
    <property type="term" value="C:plasma membrane"/>
    <property type="evidence" value="ECO:0007669"/>
    <property type="project" value="UniProtKB-SubCell"/>
</dbReference>
<evidence type="ECO:0000256" key="5">
    <source>
        <dbReference type="ARBA" id="ARBA00022989"/>
    </source>
</evidence>
<sequence>MGRYVLSRIAQLVLVFVGVTLLIYLAVFALPGDPIRNLAGRQQLPPDTVAAIRAQYHLDDPFWQQFGRYLVGVLHGDFGTDFYGESVWDLMRQGWPVTLQLASLAWLFEIVLGVGAGVVSALRRGRLTDHTVLLLSVGVISIPAFVGAFALQLLLGVKAGIFPIAGDETGWPASYVLPAFALGAVGAASIARLTRSSMIRSLHADYVRTAIAKSLPWSRIVVRHALRNSLVPILTFVAIDLGYLIAGTVVVEGVFNLPGVGQLLFTSIRQQQGTVVVGVATALVMIFLLLNLAVDLLYGLLDPRIRVV</sequence>
<accession>A0A1M5EKV3</accession>
<keyword evidence="6 7" id="KW-0472">Membrane</keyword>
<gene>
    <name evidence="9" type="ORF">SAMN05443575_0922</name>
</gene>
<feature type="transmembrane region" description="Helical" evidence="7">
    <location>
        <begin position="275"/>
        <end position="301"/>
    </location>
</feature>
<dbReference type="Proteomes" id="UP000186132">
    <property type="component" value="Unassembled WGS sequence"/>
</dbReference>
<keyword evidence="5 7" id="KW-1133">Transmembrane helix</keyword>
<name>A0A1M5EKV3_9ACTN</name>
<dbReference type="CDD" id="cd06261">
    <property type="entry name" value="TM_PBP2"/>
    <property type="match status" value="1"/>
</dbReference>
<dbReference type="AlphaFoldDB" id="A0A1M5EKV3"/>
<evidence type="ECO:0000313" key="9">
    <source>
        <dbReference type="EMBL" id="SHF79701.1"/>
    </source>
</evidence>
<dbReference type="Pfam" id="PF00528">
    <property type="entry name" value="BPD_transp_1"/>
    <property type="match status" value="1"/>
</dbReference>
<dbReference type="PANTHER" id="PTHR43163:SF7">
    <property type="entry name" value="DIPEPTIDE-TRANSPORT INTEGRAL MEMBRANE PROTEIN ABC TRANSPORTER DPPB-RELATED"/>
    <property type="match status" value="1"/>
</dbReference>
<feature type="domain" description="ABC transmembrane type-1" evidence="8">
    <location>
        <begin position="95"/>
        <end position="298"/>
    </location>
</feature>
<comment type="subcellular location">
    <subcellularLocation>
        <location evidence="1 7">Cell membrane</location>
        <topology evidence="1 7">Multi-pass membrane protein</topology>
    </subcellularLocation>
</comment>
<dbReference type="PROSITE" id="PS50928">
    <property type="entry name" value="ABC_TM1"/>
    <property type="match status" value="1"/>
</dbReference>
<organism evidence="9 10">
    <name type="scientific">Jatrophihabitans endophyticus</name>
    <dbReference type="NCBI Taxonomy" id="1206085"/>
    <lineage>
        <taxon>Bacteria</taxon>
        <taxon>Bacillati</taxon>
        <taxon>Actinomycetota</taxon>
        <taxon>Actinomycetes</taxon>
        <taxon>Jatrophihabitantales</taxon>
        <taxon>Jatrophihabitantaceae</taxon>
        <taxon>Jatrophihabitans</taxon>
    </lineage>
</organism>
<dbReference type="Pfam" id="PF19300">
    <property type="entry name" value="BPD_transp_1_N"/>
    <property type="match status" value="1"/>
</dbReference>
<dbReference type="SUPFAM" id="SSF161098">
    <property type="entry name" value="MetI-like"/>
    <property type="match status" value="1"/>
</dbReference>
<feature type="transmembrane region" description="Helical" evidence="7">
    <location>
        <begin position="97"/>
        <end position="120"/>
    </location>
</feature>
<proteinExistence type="inferred from homology"/>
<keyword evidence="3" id="KW-1003">Cell membrane</keyword>
<evidence type="ECO:0000256" key="3">
    <source>
        <dbReference type="ARBA" id="ARBA00022475"/>
    </source>
</evidence>
<evidence type="ECO:0000256" key="4">
    <source>
        <dbReference type="ARBA" id="ARBA00022692"/>
    </source>
</evidence>
<comment type="similarity">
    <text evidence="7">Belongs to the binding-protein-dependent transport system permease family.</text>
</comment>
<dbReference type="InterPro" id="IPR035906">
    <property type="entry name" value="MetI-like_sf"/>
</dbReference>
<feature type="transmembrane region" description="Helical" evidence="7">
    <location>
        <begin position="175"/>
        <end position="193"/>
    </location>
</feature>
<keyword evidence="4 7" id="KW-0812">Transmembrane</keyword>
<evidence type="ECO:0000313" key="10">
    <source>
        <dbReference type="Proteomes" id="UP000186132"/>
    </source>
</evidence>
<feature type="transmembrane region" description="Helical" evidence="7">
    <location>
        <begin position="12"/>
        <end position="30"/>
    </location>
</feature>
<feature type="transmembrane region" description="Helical" evidence="7">
    <location>
        <begin position="132"/>
        <end position="155"/>
    </location>
</feature>
<feature type="transmembrane region" description="Helical" evidence="7">
    <location>
        <begin position="233"/>
        <end position="255"/>
    </location>
</feature>
<dbReference type="GO" id="GO:0055085">
    <property type="term" value="P:transmembrane transport"/>
    <property type="evidence" value="ECO:0007669"/>
    <property type="project" value="InterPro"/>
</dbReference>
<evidence type="ECO:0000256" key="7">
    <source>
        <dbReference type="RuleBase" id="RU363032"/>
    </source>
</evidence>
<dbReference type="InterPro" id="IPR000515">
    <property type="entry name" value="MetI-like"/>
</dbReference>
<evidence type="ECO:0000256" key="2">
    <source>
        <dbReference type="ARBA" id="ARBA00022448"/>
    </source>
</evidence>
<evidence type="ECO:0000256" key="1">
    <source>
        <dbReference type="ARBA" id="ARBA00004651"/>
    </source>
</evidence>
<dbReference type="EMBL" id="FQVU01000001">
    <property type="protein sequence ID" value="SHF79701.1"/>
    <property type="molecule type" value="Genomic_DNA"/>
</dbReference>
<dbReference type="OrthoDB" id="147639at2"/>
<dbReference type="Gene3D" id="1.10.3720.10">
    <property type="entry name" value="MetI-like"/>
    <property type="match status" value="1"/>
</dbReference>
<evidence type="ECO:0000259" key="8">
    <source>
        <dbReference type="PROSITE" id="PS50928"/>
    </source>
</evidence>
<evidence type="ECO:0000256" key="6">
    <source>
        <dbReference type="ARBA" id="ARBA00023136"/>
    </source>
</evidence>
<reference evidence="9 10" key="1">
    <citation type="submission" date="2016-11" db="EMBL/GenBank/DDBJ databases">
        <authorList>
            <person name="Jaros S."/>
            <person name="Januszkiewicz K."/>
            <person name="Wedrychowicz H."/>
        </authorList>
    </citation>
    <scope>NUCLEOTIDE SEQUENCE [LARGE SCALE GENOMIC DNA]</scope>
    <source>
        <strain evidence="9 10">DSM 45627</strain>
    </source>
</reference>
<keyword evidence="10" id="KW-1185">Reference proteome</keyword>
<dbReference type="STRING" id="1206085.SAMN05443575_0922"/>